<keyword evidence="4 6" id="KW-0472">Membrane</keyword>
<evidence type="ECO:0000313" key="7">
    <source>
        <dbReference type="EMBL" id="KAK2106359.1"/>
    </source>
</evidence>
<feature type="compositionally biased region" description="Polar residues" evidence="5">
    <location>
        <begin position="480"/>
        <end position="489"/>
    </location>
</feature>
<evidence type="ECO:0000256" key="6">
    <source>
        <dbReference type="SAM" id="Phobius"/>
    </source>
</evidence>
<dbReference type="PANTHER" id="PTHR12011:SF41">
    <property type="entry name" value="ADHESION G PROTEIN-COUPLED RECEPTOR B2"/>
    <property type="match status" value="1"/>
</dbReference>
<comment type="caution">
    <text evidence="7">The sequence shown here is derived from an EMBL/GenBank/DDBJ whole genome shotgun (WGS) entry which is preliminary data.</text>
</comment>
<dbReference type="EMBL" id="JASSZA010000007">
    <property type="protein sequence ID" value="KAK2106359.1"/>
    <property type="molecule type" value="Genomic_DNA"/>
</dbReference>
<reference evidence="7 8" key="1">
    <citation type="submission" date="2023-05" db="EMBL/GenBank/DDBJ databases">
        <title>B98-5 Cell Line De Novo Hybrid Assembly: An Optical Mapping Approach.</title>
        <authorList>
            <person name="Kananen K."/>
            <person name="Auerbach J.A."/>
            <person name="Kautto E."/>
            <person name="Blachly J.S."/>
        </authorList>
    </citation>
    <scope>NUCLEOTIDE SEQUENCE [LARGE SCALE GENOMIC DNA]</scope>
    <source>
        <strain evidence="7">B95-8</strain>
        <tissue evidence="7">Cell line</tissue>
    </source>
</reference>
<dbReference type="PRINTS" id="PR01694">
    <property type="entry name" value="BAIPRECURSOR"/>
</dbReference>
<evidence type="ECO:0000256" key="3">
    <source>
        <dbReference type="ARBA" id="ARBA00022989"/>
    </source>
</evidence>
<dbReference type="Pfam" id="PF00002">
    <property type="entry name" value="7tm_2"/>
    <property type="match status" value="1"/>
</dbReference>
<organism evidence="7 8">
    <name type="scientific">Saguinus oedipus</name>
    <name type="common">Cotton-top tamarin</name>
    <name type="synonym">Oedipomidas oedipus</name>
    <dbReference type="NCBI Taxonomy" id="9490"/>
    <lineage>
        <taxon>Eukaryota</taxon>
        <taxon>Metazoa</taxon>
        <taxon>Chordata</taxon>
        <taxon>Craniata</taxon>
        <taxon>Vertebrata</taxon>
        <taxon>Euteleostomi</taxon>
        <taxon>Mammalia</taxon>
        <taxon>Eutheria</taxon>
        <taxon>Euarchontoglires</taxon>
        <taxon>Primates</taxon>
        <taxon>Haplorrhini</taxon>
        <taxon>Platyrrhini</taxon>
        <taxon>Cebidae</taxon>
        <taxon>Callitrichinae</taxon>
        <taxon>Saguinus</taxon>
    </lineage>
</organism>
<feature type="region of interest" description="Disordered" evidence="5">
    <location>
        <begin position="363"/>
        <end position="391"/>
    </location>
</feature>
<feature type="compositionally biased region" description="Acidic residues" evidence="5">
    <location>
        <begin position="512"/>
        <end position="522"/>
    </location>
</feature>
<protein>
    <submittedName>
        <fullName evidence="7">Adhesion G protein-coupled receptor B2</fullName>
    </submittedName>
</protein>
<dbReference type="PANTHER" id="PTHR12011">
    <property type="entry name" value="ADHESION G-PROTEIN COUPLED RECEPTOR"/>
    <property type="match status" value="1"/>
</dbReference>
<feature type="region of interest" description="Disordered" evidence="5">
    <location>
        <begin position="435"/>
        <end position="522"/>
    </location>
</feature>
<evidence type="ECO:0000256" key="2">
    <source>
        <dbReference type="ARBA" id="ARBA00022692"/>
    </source>
</evidence>
<keyword evidence="2 6" id="KW-0812">Transmembrane</keyword>
<sequence length="522" mass="57025">MSVPPLRSERCPWASLLLPCSACGAVPSPLLSSASARNAMLVVPPGGRASLWSSCVVLPLLALTWMSAVLAMTDRRSVLFQALFAVFNSAQGFVITAVHCFLRREASSPSSRLDVLPSFHTCLGIWVGKHSQLWPGSLQWPQAQQVQDVVKCQMGVCRADESEDSPDSCKNGQLQILSDFEKDVDLACQTVLFKEVNTCNPSTITGTLSRLSLDEDEEPKSCLVGPEGSLSFSPLPGNILVPMAASPGLGEPPPPQEANPVYMCGEGGLRQLDLTWLRPTEPGSEGDYMVLPRRTLSLQPGGGGGGSEDAPRARPEGTPRRAAKTVAHTEGYPSFLSVDHSGLGLGPAYGSLQNPYGMTFQPPPTTPSARQVPEPGERSRTMPRTVPGSTMKMGSLERKKLRYSDLDFEKVMHTRKRHSELYHELNQKFHTFDRYRSQSTAKREKRWSVSSGGAAERSVCTDKPSPGERPSLSQHRRHQSWSTFKSMTLGSLPPKPRERLTLHRAAAWEPTEPPDGDFQTEV</sequence>
<feature type="transmembrane region" description="Helical" evidence="6">
    <location>
        <begin position="78"/>
        <end position="98"/>
    </location>
</feature>
<evidence type="ECO:0000313" key="8">
    <source>
        <dbReference type="Proteomes" id="UP001266305"/>
    </source>
</evidence>
<dbReference type="Gene3D" id="1.20.1070.10">
    <property type="entry name" value="Rhodopsin 7-helix transmembrane proteins"/>
    <property type="match status" value="1"/>
</dbReference>
<keyword evidence="3 6" id="KW-1133">Transmembrane helix</keyword>
<evidence type="ECO:0000256" key="1">
    <source>
        <dbReference type="ARBA" id="ARBA00004141"/>
    </source>
</evidence>
<feature type="compositionally biased region" description="Basic and acidic residues" evidence="5">
    <location>
        <begin position="309"/>
        <end position="319"/>
    </location>
</feature>
<feature type="region of interest" description="Disordered" evidence="5">
    <location>
        <begin position="295"/>
        <end position="321"/>
    </location>
</feature>
<accession>A0ABQ9VBS7</accession>
<evidence type="ECO:0000256" key="4">
    <source>
        <dbReference type="ARBA" id="ARBA00023136"/>
    </source>
</evidence>
<dbReference type="InterPro" id="IPR000832">
    <property type="entry name" value="GPCR_2_secretin-like"/>
</dbReference>
<keyword evidence="7" id="KW-0675">Receptor</keyword>
<dbReference type="InterPro" id="IPR008077">
    <property type="entry name" value="GPCR_2_brain_angio_inhib"/>
</dbReference>
<proteinExistence type="predicted"/>
<gene>
    <name evidence="7" type="primary">ADGRB2_1</name>
    <name evidence="7" type="ORF">P7K49_015873</name>
</gene>
<keyword evidence="8" id="KW-1185">Reference proteome</keyword>
<dbReference type="Proteomes" id="UP001266305">
    <property type="component" value="Unassembled WGS sequence"/>
</dbReference>
<evidence type="ECO:0000256" key="5">
    <source>
        <dbReference type="SAM" id="MobiDB-lite"/>
    </source>
</evidence>
<feature type="transmembrane region" description="Helical" evidence="6">
    <location>
        <begin position="49"/>
        <end position="71"/>
    </location>
</feature>
<comment type="subcellular location">
    <subcellularLocation>
        <location evidence="1">Membrane</location>
        <topology evidence="1">Multi-pass membrane protein</topology>
    </subcellularLocation>
</comment>
<name>A0ABQ9VBS7_SAGOE</name>